<evidence type="ECO:0000256" key="1">
    <source>
        <dbReference type="SAM" id="SignalP"/>
    </source>
</evidence>
<organism evidence="2 3">
    <name type="scientific">Phyllotreta striolata</name>
    <name type="common">Striped flea beetle</name>
    <name type="synonym">Crioceris striolata</name>
    <dbReference type="NCBI Taxonomy" id="444603"/>
    <lineage>
        <taxon>Eukaryota</taxon>
        <taxon>Metazoa</taxon>
        <taxon>Ecdysozoa</taxon>
        <taxon>Arthropoda</taxon>
        <taxon>Hexapoda</taxon>
        <taxon>Insecta</taxon>
        <taxon>Pterygota</taxon>
        <taxon>Neoptera</taxon>
        <taxon>Endopterygota</taxon>
        <taxon>Coleoptera</taxon>
        <taxon>Polyphaga</taxon>
        <taxon>Cucujiformia</taxon>
        <taxon>Chrysomeloidea</taxon>
        <taxon>Chrysomelidae</taxon>
        <taxon>Galerucinae</taxon>
        <taxon>Alticini</taxon>
        <taxon>Phyllotreta</taxon>
    </lineage>
</organism>
<sequence>MKGFTLLVAISAVSYASALEDQIKDVNVIDSGLFSPFESGAGIITAIVNDYVDKLLPNIAKFAIKHELDPAPLGNIVQNFLVAKINLSDGQLHGISGIERNGDVMVSYSNINDNRLSLQLPLKFSNLSFTYNYDIQVLIPHIIGELEGVIENFKFYLELEFDFKNFKASIAELKTTDSGHISFITHGNITDFIFNILSQFVTTILHPLIQGIIEGIIKGVANNIVNDVNEIIQTILNGSTEIQNNIPEYYPLILNKFY</sequence>
<evidence type="ECO:0000313" key="3">
    <source>
        <dbReference type="Proteomes" id="UP001153712"/>
    </source>
</evidence>
<gene>
    <name evidence="2" type="ORF">PHYEVI_LOCUS100</name>
</gene>
<keyword evidence="3" id="KW-1185">Reference proteome</keyword>
<reference evidence="2" key="1">
    <citation type="submission" date="2022-01" db="EMBL/GenBank/DDBJ databases">
        <authorList>
            <person name="King R."/>
        </authorList>
    </citation>
    <scope>NUCLEOTIDE SEQUENCE</scope>
</reference>
<feature type="chain" id="PRO_5040359001" evidence="1">
    <location>
        <begin position="19"/>
        <end position="258"/>
    </location>
</feature>
<dbReference type="AlphaFoldDB" id="A0A9N9XLG6"/>
<evidence type="ECO:0000313" key="2">
    <source>
        <dbReference type="EMBL" id="CAG9853627.1"/>
    </source>
</evidence>
<dbReference type="InterPro" id="IPR020234">
    <property type="entry name" value="Mite_allergen_group-7"/>
</dbReference>
<feature type="signal peptide" evidence="1">
    <location>
        <begin position="1"/>
        <end position="18"/>
    </location>
</feature>
<dbReference type="InterPro" id="IPR038602">
    <property type="entry name" value="Mite_allergen_7_sf"/>
</dbReference>
<proteinExistence type="predicted"/>
<dbReference type="EMBL" id="OU900094">
    <property type="protein sequence ID" value="CAG9853627.1"/>
    <property type="molecule type" value="Genomic_DNA"/>
</dbReference>
<dbReference type="Proteomes" id="UP001153712">
    <property type="component" value="Chromosome 1"/>
</dbReference>
<name>A0A9N9XLG6_PHYSR</name>
<dbReference type="Pfam" id="PF16984">
    <property type="entry name" value="Grp7_allergen"/>
    <property type="match status" value="1"/>
</dbReference>
<dbReference type="Gene3D" id="3.15.10.50">
    <property type="match status" value="1"/>
</dbReference>
<dbReference type="OrthoDB" id="6419576at2759"/>
<keyword evidence="1" id="KW-0732">Signal</keyword>
<accession>A0A9N9XLG6</accession>
<protein>
    <submittedName>
        <fullName evidence="2">Uncharacterized protein</fullName>
    </submittedName>
</protein>